<dbReference type="EMBL" id="WGGD01000005">
    <property type="protein sequence ID" value="MUN28594.1"/>
    <property type="molecule type" value="Genomic_DNA"/>
</dbReference>
<evidence type="ECO:0000313" key="3">
    <source>
        <dbReference type="Proteomes" id="UP000470772"/>
    </source>
</evidence>
<dbReference type="Proteomes" id="UP000470772">
    <property type="component" value="Unassembled WGS sequence"/>
</dbReference>
<dbReference type="Pfam" id="PF13240">
    <property type="entry name" value="Zn_Ribbon_1"/>
    <property type="match status" value="1"/>
</dbReference>
<feature type="domain" description="Zinc-ribbon" evidence="1">
    <location>
        <begin position="131"/>
        <end position="152"/>
    </location>
</feature>
<comment type="caution">
    <text evidence="2">The sequence shown here is derived from an EMBL/GenBank/DDBJ whole genome shotgun (WGS) entry which is preliminary data.</text>
</comment>
<dbReference type="AlphaFoldDB" id="A0A6A9QIV0"/>
<evidence type="ECO:0000259" key="1">
    <source>
        <dbReference type="Pfam" id="PF13240"/>
    </source>
</evidence>
<keyword evidence="3" id="KW-1185">Reference proteome</keyword>
<proteinExistence type="predicted"/>
<name>A0A6A9QIV0_SULME</name>
<dbReference type="RefSeq" id="WP_156016326.1">
    <property type="nucleotide sequence ID" value="NZ_WGGD01000005.1"/>
</dbReference>
<evidence type="ECO:0000313" key="2">
    <source>
        <dbReference type="EMBL" id="MUN28594.1"/>
    </source>
</evidence>
<sequence length="153" mass="17047">MEKVFSGRYVNLGSLAQEINSIFISEGWESIVQTMSPMMPQGGSQYADYMIRATKKGHMHHVEEVIVRIAGVPNDFRLIIEEEHIGALGRELMERKLIKTIDKEINDGLFDMPMIPQQISVPQPQSNQVRCSQCGAVNSAGSRFCSSCGAKLM</sequence>
<gene>
    <name evidence="2" type="ORF">GC250_03835</name>
</gene>
<reference evidence="2 3" key="1">
    <citation type="submission" date="2019-10" db="EMBL/GenBank/DDBJ databases">
        <title>Sequencing and Assembly of Multiple Reported Metal-Biooxidizing Members of the Extremely Thermoacidophilic Archaeal Family Sulfolobaceae.</title>
        <authorList>
            <person name="Counts J.A."/>
            <person name="Kelly R.M."/>
        </authorList>
    </citation>
    <scope>NUCLEOTIDE SEQUENCE [LARGE SCALE GENOMIC DNA]</scope>
    <source>
        <strain evidence="2 3">DSM 6482</strain>
    </source>
</reference>
<organism evidence="2 3">
    <name type="scientific">Sulfuracidifex metallicus DSM 6482 = JCM 9184</name>
    <dbReference type="NCBI Taxonomy" id="523847"/>
    <lineage>
        <taxon>Archaea</taxon>
        <taxon>Thermoproteota</taxon>
        <taxon>Thermoprotei</taxon>
        <taxon>Sulfolobales</taxon>
        <taxon>Sulfolobaceae</taxon>
        <taxon>Sulfuracidifex</taxon>
    </lineage>
</organism>
<accession>A0A6A9QIV0</accession>
<protein>
    <submittedName>
        <fullName evidence="2">Zinc-ribbon domain-containing protein</fullName>
    </submittedName>
</protein>
<dbReference type="InterPro" id="IPR026870">
    <property type="entry name" value="Zinc_ribbon_dom"/>
</dbReference>